<protein>
    <submittedName>
        <fullName evidence="2">Uncharacterized protein</fullName>
    </submittedName>
</protein>
<keyword evidence="3" id="KW-1185">Reference proteome</keyword>
<feature type="compositionally biased region" description="Polar residues" evidence="1">
    <location>
        <begin position="234"/>
        <end position="255"/>
    </location>
</feature>
<comment type="caution">
    <text evidence="2">The sequence shown here is derived from an EMBL/GenBank/DDBJ whole genome shotgun (WGS) entry which is preliminary data.</text>
</comment>
<feature type="compositionally biased region" description="Basic residues" evidence="1">
    <location>
        <begin position="192"/>
        <end position="201"/>
    </location>
</feature>
<organism evidence="2 3">
    <name type="scientific">Phytophthora palmivora</name>
    <dbReference type="NCBI Taxonomy" id="4796"/>
    <lineage>
        <taxon>Eukaryota</taxon>
        <taxon>Sar</taxon>
        <taxon>Stramenopiles</taxon>
        <taxon>Oomycota</taxon>
        <taxon>Peronosporomycetes</taxon>
        <taxon>Peronosporales</taxon>
        <taxon>Peronosporaceae</taxon>
        <taxon>Phytophthora</taxon>
    </lineage>
</organism>
<evidence type="ECO:0000313" key="3">
    <source>
        <dbReference type="Proteomes" id="UP000237271"/>
    </source>
</evidence>
<feature type="compositionally biased region" description="Low complexity" evidence="1">
    <location>
        <begin position="46"/>
        <end position="56"/>
    </location>
</feature>
<feature type="compositionally biased region" description="Low complexity" evidence="1">
    <location>
        <begin position="221"/>
        <end position="233"/>
    </location>
</feature>
<evidence type="ECO:0000313" key="2">
    <source>
        <dbReference type="EMBL" id="POM75951.1"/>
    </source>
</evidence>
<feature type="compositionally biased region" description="Low complexity" evidence="1">
    <location>
        <begin position="1"/>
        <end position="18"/>
    </location>
</feature>
<reference evidence="2 3" key="1">
    <citation type="journal article" date="2017" name="Genome Biol. Evol.">
        <title>Phytophthora megakarya and P. palmivora, closely related causal agents of cacao black pod rot, underwent increases in genome sizes and gene numbers by different mechanisms.</title>
        <authorList>
            <person name="Ali S.S."/>
            <person name="Shao J."/>
            <person name="Lary D.J."/>
            <person name="Kronmiller B."/>
            <person name="Shen D."/>
            <person name="Strem M.D."/>
            <person name="Amoako-Attah I."/>
            <person name="Akrofi A.Y."/>
            <person name="Begoude B.A."/>
            <person name="Ten Hoopen G.M."/>
            <person name="Coulibaly K."/>
            <person name="Kebe B.I."/>
            <person name="Melnick R.L."/>
            <person name="Guiltinan M.J."/>
            <person name="Tyler B.M."/>
            <person name="Meinhardt L.W."/>
            <person name="Bailey B.A."/>
        </authorList>
    </citation>
    <scope>NUCLEOTIDE SEQUENCE [LARGE SCALE GENOMIC DNA]</scope>
    <source>
        <strain evidence="3">sbr112.9</strain>
    </source>
</reference>
<evidence type="ECO:0000256" key="1">
    <source>
        <dbReference type="SAM" id="MobiDB-lite"/>
    </source>
</evidence>
<proteinExistence type="predicted"/>
<sequence>MSSTPEETQQEQEQCPSPQEKHTQDTETEEGTTKGEEQKPEEVKTPAKAATAPTSASKRKVDALHAGNTTEPEKKKPRVKTSKPSGSTKKAPTKTKEFSFARPTASSASRTAAAARDHAQAKTKPTPPPTRKPLYPKRTPAKVERPAPKTPVSDKASRPHFNYTPYTGPLPPLTVESSFAPKNSQNLERPRHATPAKKTTRKLVATPGKENNGINTKEDAATNAASSSKTSRTPIKSSKTGSPLNERTSPVSTSAAIVEPTA</sequence>
<gene>
    <name evidence="2" type="ORF">PHPALM_6870</name>
</gene>
<feature type="compositionally biased region" description="Polar residues" evidence="1">
    <location>
        <begin position="175"/>
        <end position="187"/>
    </location>
</feature>
<dbReference type="Proteomes" id="UP000237271">
    <property type="component" value="Unassembled WGS sequence"/>
</dbReference>
<dbReference type="OrthoDB" id="129036at2759"/>
<feature type="compositionally biased region" description="Low complexity" evidence="1">
    <location>
        <begin position="101"/>
        <end position="114"/>
    </location>
</feature>
<name>A0A2P4YDT7_9STRA</name>
<feature type="compositionally biased region" description="Basic and acidic residues" evidence="1">
    <location>
        <begin position="19"/>
        <end position="45"/>
    </location>
</feature>
<dbReference type="EMBL" id="NCKW01003591">
    <property type="protein sequence ID" value="POM75951.1"/>
    <property type="molecule type" value="Genomic_DNA"/>
</dbReference>
<feature type="region of interest" description="Disordered" evidence="1">
    <location>
        <begin position="1"/>
        <end position="262"/>
    </location>
</feature>
<dbReference type="AlphaFoldDB" id="A0A2P4YDT7"/>
<accession>A0A2P4YDT7</accession>